<evidence type="ECO:0000313" key="6">
    <source>
        <dbReference type="Proteomes" id="UP000245956"/>
    </source>
</evidence>
<dbReference type="Proteomes" id="UP000245956">
    <property type="component" value="Unassembled WGS sequence"/>
</dbReference>
<dbReference type="PANTHER" id="PTHR43618">
    <property type="entry name" value="7-ALPHA-HYDROXYSTEROID DEHYDROGENASE"/>
    <property type="match status" value="1"/>
</dbReference>
<dbReference type="PRINTS" id="PR00080">
    <property type="entry name" value="SDRFAMILY"/>
</dbReference>
<dbReference type="InterPro" id="IPR052178">
    <property type="entry name" value="Sec_Metab_Biosynth_SDR"/>
</dbReference>
<dbReference type="SUPFAM" id="SSF51735">
    <property type="entry name" value="NAD(P)-binding Rossmann-fold domains"/>
    <property type="match status" value="1"/>
</dbReference>
<proteinExistence type="inferred from homology"/>
<protein>
    <submittedName>
        <fullName evidence="5">Uncharacterized protein</fullName>
    </submittedName>
</protein>
<gene>
    <name evidence="5" type="ORF">PCL_01719</name>
</gene>
<keyword evidence="2" id="KW-0521">NADP</keyword>
<dbReference type="PRINTS" id="PR00081">
    <property type="entry name" value="GDHRDH"/>
</dbReference>
<dbReference type="AlphaFoldDB" id="A0A2U3E2A2"/>
<reference evidence="5 6" key="1">
    <citation type="journal article" date="2016" name="Front. Microbiol.">
        <title>Genome and transcriptome sequences reveal the specific parasitism of the nematophagous Purpureocillium lilacinum 36-1.</title>
        <authorList>
            <person name="Xie J."/>
            <person name="Li S."/>
            <person name="Mo C."/>
            <person name="Xiao X."/>
            <person name="Peng D."/>
            <person name="Wang G."/>
            <person name="Xiao Y."/>
        </authorList>
    </citation>
    <scope>NUCLEOTIDE SEQUENCE [LARGE SCALE GENOMIC DNA]</scope>
    <source>
        <strain evidence="5 6">36-1</strain>
    </source>
</reference>
<evidence type="ECO:0000256" key="2">
    <source>
        <dbReference type="ARBA" id="ARBA00022857"/>
    </source>
</evidence>
<dbReference type="InterPro" id="IPR036291">
    <property type="entry name" value="NAD(P)-bd_dom_sf"/>
</dbReference>
<evidence type="ECO:0000256" key="1">
    <source>
        <dbReference type="ARBA" id="ARBA00006484"/>
    </source>
</evidence>
<comment type="similarity">
    <text evidence="1 4">Belongs to the short-chain dehydrogenases/reductases (SDR) family.</text>
</comment>
<keyword evidence="3" id="KW-0560">Oxidoreductase</keyword>
<dbReference type="PROSITE" id="PS00061">
    <property type="entry name" value="ADH_SHORT"/>
    <property type="match status" value="1"/>
</dbReference>
<evidence type="ECO:0000256" key="4">
    <source>
        <dbReference type="RuleBase" id="RU000363"/>
    </source>
</evidence>
<dbReference type="Gene3D" id="3.40.50.720">
    <property type="entry name" value="NAD(P)-binding Rossmann-like Domain"/>
    <property type="match status" value="1"/>
</dbReference>
<comment type="caution">
    <text evidence="5">The sequence shown here is derived from an EMBL/GenBank/DDBJ whole genome shotgun (WGS) entry which is preliminary data.</text>
</comment>
<dbReference type="InterPro" id="IPR020904">
    <property type="entry name" value="Sc_DH/Rdtase_CS"/>
</dbReference>
<dbReference type="PANTHER" id="PTHR43618:SF4">
    <property type="entry name" value="SHORT CHAIN DEHYDROGENASE_REDUCTASE FAMILY (AFU_ORTHOLOGUE AFUA_7G04540)"/>
    <property type="match status" value="1"/>
</dbReference>
<dbReference type="GO" id="GO:0016491">
    <property type="term" value="F:oxidoreductase activity"/>
    <property type="evidence" value="ECO:0007669"/>
    <property type="project" value="UniProtKB-KW"/>
</dbReference>
<accession>A0A2U3E2A2</accession>
<dbReference type="InterPro" id="IPR002347">
    <property type="entry name" value="SDR_fam"/>
</dbReference>
<dbReference type="CDD" id="cd05233">
    <property type="entry name" value="SDR_c"/>
    <property type="match status" value="1"/>
</dbReference>
<organism evidence="5 6">
    <name type="scientific">Purpureocillium lilacinum</name>
    <name type="common">Paecilomyces lilacinus</name>
    <dbReference type="NCBI Taxonomy" id="33203"/>
    <lineage>
        <taxon>Eukaryota</taxon>
        <taxon>Fungi</taxon>
        <taxon>Dikarya</taxon>
        <taxon>Ascomycota</taxon>
        <taxon>Pezizomycotina</taxon>
        <taxon>Sordariomycetes</taxon>
        <taxon>Hypocreomycetidae</taxon>
        <taxon>Hypocreales</taxon>
        <taxon>Ophiocordycipitaceae</taxon>
        <taxon>Purpureocillium</taxon>
    </lineage>
</organism>
<sequence>MATTGELSRERLCDVEGRLLSSPVLAANGAKVYICGRSKDKLDRASETHGQDARGEIISLQADITTKKDIASLCDEMKSREEYLSILVNNAGISGETFPVTENKSAEDWKKSLFDNEKATFEDWVNVYRTNVAATYFTTVAMLPLLQACTERHPGWSATVINVTSISGLVKTSQHHFSYNASKAAAIHLTRMLASDIAATGLKIRVNSIAPGVFPSEMTAGESDKAQKSKLETERYQGKVPVYRPGKASAVLFTAGNQYLNGQTITVDGGYTLAAGL</sequence>
<evidence type="ECO:0000256" key="3">
    <source>
        <dbReference type="ARBA" id="ARBA00023002"/>
    </source>
</evidence>
<name>A0A2U3E2A2_PURLI</name>
<dbReference type="Pfam" id="PF00106">
    <property type="entry name" value="adh_short"/>
    <property type="match status" value="1"/>
</dbReference>
<evidence type="ECO:0000313" key="5">
    <source>
        <dbReference type="EMBL" id="PWI68630.1"/>
    </source>
</evidence>
<dbReference type="EMBL" id="LCWV01000014">
    <property type="protein sequence ID" value="PWI68630.1"/>
    <property type="molecule type" value="Genomic_DNA"/>
</dbReference>